<evidence type="ECO:0000256" key="2">
    <source>
        <dbReference type="ARBA" id="ARBA00023004"/>
    </source>
</evidence>
<dbReference type="InterPro" id="IPR036524">
    <property type="entry name" value="Frataxin/CyaY_sf"/>
</dbReference>
<accession>A0A1F6H3T7</accession>
<dbReference type="InterPro" id="IPR002908">
    <property type="entry name" value="Frataxin/CyaY"/>
</dbReference>
<dbReference type="GO" id="GO:0008198">
    <property type="term" value="F:ferrous iron binding"/>
    <property type="evidence" value="ECO:0007669"/>
    <property type="project" value="TreeGrafter"/>
</dbReference>
<dbReference type="Gene3D" id="3.30.920.10">
    <property type="entry name" value="Frataxin/CyaY"/>
    <property type="match status" value="1"/>
</dbReference>
<dbReference type="Proteomes" id="UP000177583">
    <property type="component" value="Unassembled WGS sequence"/>
</dbReference>
<dbReference type="AlphaFoldDB" id="A0A1F6H3T7"/>
<dbReference type="PROSITE" id="PS50810">
    <property type="entry name" value="FRATAXIN_2"/>
    <property type="match status" value="1"/>
</dbReference>
<evidence type="ECO:0000313" key="3">
    <source>
        <dbReference type="EMBL" id="OGH05004.1"/>
    </source>
</evidence>
<dbReference type="PANTHER" id="PTHR16821:SF2">
    <property type="entry name" value="FRATAXIN, MITOCHONDRIAL"/>
    <property type="match status" value="1"/>
</dbReference>
<dbReference type="SMART" id="SM01219">
    <property type="entry name" value="Frataxin_Cyay"/>
    <property type="match status" value="1"/>
</dbReference>
<name>A0A1F6H3T7_9PROT</name>
<comment type="similarity">
    <text evidence="1">Belongs to the frataxin family.</text>
</comment>
<dbReference type="EMBL" id="MFNF01000001">
    <property type="protein sequence ID" value="OGH05004.1"/>
    <property type="molecule type" value="Genomic_DNA"/>
</dbReference>
<gene>
    <name evidence="3" type="ORF">A2557_08515</name>
</gene>
<dbReference type="PROSITE" id="PS01344">
    <property type="entry name" value="FRATAXIN_1"/>
    <property type="match status" value="1"/>
</dbReference>
<reference evidence="3 4" key="1">
    <citation type="journal article" date="2016" name="Nat. Commun.">
        <title>Thousands of microbial genomes shed light on interconnected biogeochemical processes in an aquifer system.</title>
        <authorList>
            <person name="Anantharaman K."/>
            <person name="Brown C.T."/>
            <person name="Hug L.A."/>
            <person name="Sharon I."/>
            <person name="Castelle C.J."/>
            <person name="Probst A.J."/>
            <person name="Thomas B.C."/>
            <person name="Singh A."/>
            <person name="Wilkins M.J."/>
            <person name="Karaoz U."/>
            <person name="Brodie E.L."/>
            <person name="Williams K.H."/>
            <person name="Hubbard S.S."/>
            <person name="Banfield J.F."/>
        </authorList>
    </citation>
    <scope>NUCLEOTIDE SEQUENCE [LARGE SCALE GENOMIC DNA]</scope>
</reference>
<evidence type="ECO:0000256" key="1">
    <source>
        <dbReference type="ARBA" id="ARBA00008183"/>
    </source>
</evidence>
<protein>
    <submittedName>
        <fullName evidence="3">Iron donor protein CyaY</fullName>
    </submittedName>
</protein>
<proteinExistence type="inferred from homology"/>
<dbReference type="Pfam" id="PF01491">
    <property type="entry name" value="Frataxin_Cyay"/>
    <property type="match status" value="1"/>
</dbReference>
<comment type="caution">
    <text evidence="3">The sequence shown here is derived from an EMBL/GenBank/DDBJ whole genome shotgun (WGS) entry which is preliminary data.</text>
</comment>
<dbReference type="PANTHER" id="PTHR16821">
    <property type="entry name" value="FRATAXIN"/>
    <property type="match status" value="1"/>
</dbReference>
<keyword evidence="2" id="KW-0408">Iron</keyword>
<evidence type="ECO:0000313" key="4">
    <source>
        <dbReference type="Proteomes" id="UP000177583"/>
    </source>
</evidence>
<organism evidence="3 4">
    <name type="scientific">Candidatus Lambdaproteobacteria bacterium RIFOXYD2_FULL_56_26</name>
    <dbReference type="NCBI Taxonomy" id="1817773"/>
    <lineage>
        <taxon>Bacteria</taxon>
        <taxon>Pseudomonadati</taxon>
        <taxon>Pseudomonadota</taxon>
        <taxon>Candidatus Lambdaproteobacteria</taxon>
    </lineage>
</organism>
<dbReference type="GO" id="GO:0005829">
    <property type="term" value="C:cytosol"/>
    <property type="evidence" value="ECO:0007669"/>
    <property type="project" value="TreeGrafter"/>
</dbReference>
<dbReference type="GO" id="GO:0008199">
    <property type="term" value="F:ferric iron binding"/>
    <property type="evidence" value="ECO:0007669"/>
    <property type="project" value="InterPro"/>
</dbReference>
<dbReference type="SUPFAM" id="SSF55387">
    <property type="entry name" value="Frataxin/Nqo15-like"/>
    <property type="match status" value="1"/>
</dbReference>
<dbReference type="NCBIfam" id="TIGR03421">
    <property type="entry name" value="FeS_CyaY"/>
    <property type="match status" value="1"/>
</dbReference>
<sequence>MAKPKKNQRRVLVETTQFYPMTEAIYDQIWQGFEDIDPDLAEADRSADNLRITFANKTVFVINRQGATSQIWLATKRSGYHFNYDEAKAQWVCDKTGTEFFELLGREITKEINQPFSF</sequence>
<dbReference type="InterPro" id="IPR020895">
    <property type="entry name" value="Frataxin_CS"/>
</dbReference>
<dbReference type="GO" id="GO:0016226">
    <property type="term" value="P:iron-sulfur cluster assembly"/>
    <property type="evidence" value="ECO:0007669"/>
    <property type="project" value="InterPro"/>
</dbReference>